<feature type="transmembrane region" description="Helical" evidence="1">
    <location>
        <begin position="50"/>
        <end position="72"/>
    </location>
</feature>
<dbReference type="Proteomes" id="UP000603457">
    <property type="component" value="Unassembled WGS sequence"/>
</dbReference>
<name>A0ABR8G2V8_9NOSO</name>
<feature type="transmembrane region" description="Helical" evidence="1">
    <location>
        <begin position="6"/>
        <end position="30"/>
    </location>
</feature>
<keyword evidence="1" id="KW-0472">Membrane</keyword>
<accession>A0ABR8G2V8</accession>
<feature type="transmembrane region" description="Helical" evidence="1">
    <location>
        <begin position="137"/>
        <end position="157"/>
    </location>
</feature>
<organism evidence="2 3">
    <name type="scientific">Nostoc spongiaeforme FACHB-130</name>
    <dbReference type="NCBI Taxonomy" id="1357510"/>
    <lineage>
        <taxon>Bacteria</taxon>
        <taxon>Bacillati</taxon>
        <taxon>Cyanobacteriota</taxon>
        <taxon>Cyanophyceae</taxon>
        <taxon>Nostocales</taxon>
        <taxon>Nostocaceae</taxon>
        <taxon>Nostoc</taxon>
    </lineage>
</organism>
<evidence type="ECO:0000313" key="2">
    <source>
        <dbReference type="EMBL" id="MBD2597533.1"/>
    </source>
</evidence>
<dbReference type="EMBL" id="JACJTB010000044">
    <property type="protein sequence ID" value="MBD2597533.1"/>
    <property type="molecule type" value="Genomic_DNA"/>
</dbReference>
<dbReference type="RefSeq" id="WP_190970173.1">
    <property type="nucleotide sequence ID" value="NZ_JACJTB010000044.1"/>
</dbReference>
<feature type="transmembrane region" description="Helical" evidence="1">
    <location>
        <begin position="78"/>
        <end position="96"/>
    </location>
</feature>
<sequence>MNGLHINLYLLLENLLFFTVSTFLIGVISWGWKNAKPYTVPLPFPWWYRWWFLTVQILGVLLPLLIMLLWGVWWKHGIVLAVLGWYFIILGLQIIFETFTLRKLQNVVWVMVPYIYLPYRFWQLYEGLTLLGSQAELLWVRYLLILELVLWIVNYVIDVAQLPRLFRWEVNSASITRDS</sequence>
<protein>
    <recommendedName>
        <fullName evidence="4">ABC transporter permease</fullName>
    </recommendedName>
</protein>
<evidence type="ECO:0008006" key="4">
    <source>
        <dbReference type="Google" id="ProtNLM"/>
    </source>
</evidence>
<reference evidence="2 3" key="1">
    <citation type="journal article" date="2020" name="ISME J.">
        <title>Comparative genomics reveals insights into cyanobacterial evolution and habitat adaptation.</title>
        <authorList>
            <person name="Chen M.Y."/>
            <person name="Teng W.K."/>
            <person name="Zhao L."/>
            <person name="Hu C.X."/>
            <person name="Zhou Y.K."/>
            <person name="Han B.P."/>
            <person name="Song L.R."/>
            <person name="Shu W.S."/>
        </authorList>
    </citation>
    <scope>NUCLEOTIDE SEQUENCE [LARGE SCALE GENOMIC DNA]</scope>
    <source>
        <strain evidence="2 3">FACHB-130</strain>
    </source>
</reference>
<feature type="transmembrane region" description="Helical" evidence="1">
    <location>
        <begin position="108"/>
        <end position="125"/>
    </location>
</feature>
<proteinExistence type="predicted"/>
<comment type="caution">
    <text evidence="2">The sequence shown here is derived from an EMBL/GenBank/DDBJ whole genome shotgun (WGS) entry which is preliminary data.</text>
</comment>
<keyword evidence="3" id="KW-1185">Reference proteome</keyword>
<keyword evidence="1" id="KW-0812">Transmembrane</keyword>
<evidence type="ECO:0000256" key="1">
    <source>
        <dbReference type="SAM" id="Phobius"/>
    </source>
</evidence>
<gene>
    <name evidence="2" type="ORF">H6G74_24885</name>
</gene>
<evidence type="ECO:0000313" key="3">
    <source>
        <dbReference type="Proteomes" id="UP000603457"/>
    </source>
</evidence>
<keyword evidence="1" id="KW-1133">Transmembrane helix</keyword>